<reference evidence="6" key="1">
    <citation type="submission" date="2017-04" db="EMBL/GenBank/DDBJ databases">
        <authorList>
            <person name="Varghese N."/>
            <person name="Submissions S."/>
        </authorList>
    </citation>
    <scope>NUCLEOTIDE SEQUENCE [LARGE SCALE GENOMIC DNA]</scope>
    <source>
        <strain evidence="6">RKEM611</strain>
    </source>
</reference>
<keyword evidence="2" id="KW-0813">Transport</keyword>
<dbReference type="Pfam" id="PF01297">
    <property type="entry name" value="ZnuA"/>
    <property type="match status" value="1"/>
</dbReference>
<dbReference type="RefSeq" id="WP_159455397.1">
    <property type="nucleotide sequence ID" value="NZ_FWZT01000011.1"/>
</dbReference>
<comment type="similarity">
    <text evidence="1">Belongs to the bacterial solute-binding protein 9 family.</text>
</comment>
<name>A0A1Y6BZ21_9BACT</name>
<dbReference type="InterPro" id="IPR006127">
    <property type="entry name" value="ZnuA-like"/>
</dbReference>
<gene>
    <name evidence="5" type="ORF">SAMN06296036_11159</name>
</gene>
<dbReference type="SUPFAM" id="SSF53807">
    <property type="entry name" value="Helical backbone' metal receptor"/>
    <property type="match status" value="1"/>
</dbReference>
<organism evidence="5 6">
    <name type="scientific">Pseudobacteriovorax antillogorgiicola</name>
    <dbReference type="NCBI Taxonomy" id="1513793"/>
    <lineage>
        <taxon>Bacteria</taxon>
        <taxon>Pseudomonadati</taxon>
        <taxon>Bdellovibrionota</taxon>
        <taxon>Oligoflexia</taxon>
        <taxon>Oligoflexales</taxon>
        <taxon>Pseudobacteriovoracaceae</taxon>
        <taxon>Pseudobacteriovorax</taxon>
    </lineage>
</organism>
<dbReference type="STRING" id="1513793.SAMN06296036_11159"/>
<dbReference type="GO" id="GO:0030001">
    <property type="term" value="P:metal ion transport"/>
    <property type="evidence" value="ECO:0007669"/>
    <property type="project" value="InterPro"/>
</dbReference>
<proteinExistence type="inferred from homology"/>
<dbReference type="EMBL" id="FWZT01000011">
    <property type="protein sequence ID" value="SMF36836.1"/>
    <property type="molecule type" value="Genomic_DNA"/>
</dbReference>
<protein>
    <submittedName>
        <fullName evidence="5">ABC-type Zn uptake system ZnuABC, Zn-binding component ZnuA</fullName>
    </submittedName>
</protein>
<dbReference type="GO" id="GO:0046872">
    <property type="term" value="F:metal ion binding"/>
    <property type="evidence" value="ECO:0007669"/>
    <property type="project" value="InterPro"/>
</dbReference>
<dbReference type="AlphaFoldDB" id="A0A1Y6BZ21"/>
<dbReference type="InterPro" id="IPR050492">
    <property type="entry name" value="Bact_metal-bind_prot9"/>
</dbReference>
<dbReference type="PANTHER" id="PTHR42953:SF3">
    <property type="entry name" value="HIGH-AFFINITY ZINC UPTAKE SYSTEM PROTEIN ZNUA"/>
    <property type="match status" value="1"/>
</dbReference>
<dbReference type="Proteomes" id="UP000192907">
    <property type="component" value="Unassembled WGS sequence"/>
</dbReference>
<evidence type="ECO:0000313" key="5">
    <source>
        <dbReference type="EMBL" id="SMF36836.1"/>
    </source>
</evidence>
<keyword evidence="6" id="KW-1185">Reference proteome</keyword>
<sequence>MKKVIILLVACLWFHSTPSRGTTKTVQIIASNGPLLYIAKRIGGTFVHVTPLSKSHSRTWEPGSTATSRMEKADLILLNGADFEPWYRNLNIDKAKLVKTAEVFRSQWLISDIHVIDRTHGQSTQSGYNPYVWLSPRFAKLQAIAIERAILKIVYDRSIERAAETLYLELDELDAQYRRLAQFSSRYKIMAAQTTFAYISQHYDLDFVNQYIDPLVPLNIDHKDLLAKILSPYKGSPIIWDKAPNEELQKFLEAKLQISSFTLDSGVQSKDLVQLLRSNLSELSKALGVHPQYTLSKRPEETR</sequence>
<evidence type="ECO:0000256" key="3">
    <source>
        <dbReference type="ARBA" id="ARBA00022729"/>
    </source>
</evidence>
<accession>A0A1Y6BZ21</accession>
<evidence type="ECO:0000256" key="1">
    <source>
        <dbReference type="ARBA" id="ARBA00011028"/>
    </source>
</evidence>
<feature type="chain" id="PRO_5012576896" evidence="4">
    <location>
        <begin position="22"/>
        <end position="303"/>
    </location>
</feature>
<evidence type="ECO:0000313" key="6">
    <source>
        <dbReference type="Proteomes" id="UP000192907"/>
    </source>
</evidence>
<dbReference type="PANTHER" id="PTHR42953">
    <property type="entry name" value="HIGH-AFFINITY ZINC UPTAKE SYSTEM PROTEIN ZNUA-RELATED"/>
    <property type="match status" value="1"/>
</dbReference>
<keyword evidence="3 4" id="KW-0732">Signal</keyword>
<feature type="signal peptide" evidence="4">
    <location>
        <begin position="1"/>
        <end position="21"/>
    </location>
</feature>
<evidence type="ECO:0000256" key="2">
    <source>
        <dbReference type="ARBA" id="ARBA00022448"/>
    </source>
</evidence>
<evidence type="ECO:0000256" key="4">
    <source>
        <dbReference type="SAM" id="SignalP"/>
    </source>
</evidence>
<dbReference type="Gene3D" id="3.40.50.1980">
    <property type="entry name" value="Nitrogenase molybdenum iron protein domain"/>
    <property type="match status" value="1"/>
</dbReference>